<dbReference type="InterPro" id="IPR011006">
    <property type="entry name" value="CheY-like_superfamily"/>
</dbReference>
<dbReference type="RefSeq" id="WP_160623981.1">
    <property type="nucleotide sequence ID" value="NZ_WUUQ01000001.1"/>
</dbReference>
<reference evidence="7 8" key="2">
    <citation type="submission" date="2020-01" db="EMBL/GenBank/DDBJ databases">
        <title>Clostridiaceae sp. nov. isolated from the gut of human by culturomics.</title>
        <authorList>
            <person name="Chang Y."/>
        </authorList>
    </citation>
    <scope>NUCLEOTIDE SEQUENCE [LARGE SCALE GENOMIC DNA]</scope>
    <source>
        <strain evidence="7 8">DONG20-135</strain>
    </source>
</reference>
<dbReference type="PANTHER" id="PTHR43280">
    <property type="entry name" value="ARAC-FAMILY TRANSCRIPTIONAL REGULATOR"/>
    <property type="match status" value="1"/>
</dbReference>
<evidence type="ECO:0000259" key="5">
    <source>
        <dbReference type="PROSITE" id="PS01124"/>
    </source>
</evidence>
<dbReference type="GO" id="GO:0043565">
    <property type="term" value="F:sequence-specific DNA binding"/>
    <property type="evidence" value="ECO:0007669"/>
    <property type="project" value="InterPro"/>
</dbReference>
<comment type="caution">
    <text evidence="7">The sequence shown here is derived from an EMBL/GenBank/DDBJ whole genome shotgun (WGS) entry which is preliminary data.</text>
</comment>
<comment type="caution">
    <text evidence="4">Lacks conserved residue(s) required for the propagation of feature annotation.</text>
</comment>
<keyword evidence="3" id="KW-0804">Transcription</keyword>
<dbReference type="PROSITE" id="PS01124">
    <property type="entry name" value="HTH_ARAC_FAMILY_2"/>
    <property type="match status" value="1"/>
</dbReference>
<dbReference type="Pfam" id="PF12833">
    <property type="entry name" value="HTH_18"/>
    <property type="match status" value="1"/>
</dbReference>
<dbReference type="GO" id="GO:0000160">
    <property type="term" value="P:phosphorelay signal transduction system"/>
    <property type="evidence" value="ECO:0007669"/>
    <property type="project" value="InterPro"/>
</dbReference>
<dbReference type="InterPro" id="IPR018062">
    <property type="entry name" value="HTH_AraC-typ_CS"/>
</dbReference>
<dbReference type="SUPFAM" id="SSF52172">
    <property type="entry name" value="CheY-like"/>
    <property type="match status" value="1"/>
</dbReference>
<gene>
    <name evidence="7" type="ORF">GSF08_00830</name>
</gene>
<name>A0A6N8U2H6_9FIRM</name>
<dbReference type="PROSITE" id="PS50110">
    <property type="entry name" value="RESPONSE_REGULATORY"/>
    <property type="match status" value="1"/>
</dbReference>
<evidence type="ECO:0000313" key="7">
    <source>
        <dbReference type="EMBL" id="MXQ72486.1"/>
    </source>
</evidence>
<evidence type="ECO:0000256" key="4">
    <source>
        <dbReference type="PROSITE-ProRule" id="PRU00169"/>
    </source>
</evidence>
<evidence type="ECO:0000259" key="6">
    <source>
        <dbReference type="PROSITE" id="PS50110"/>
    </source>
</evidence>
<dbReference type="EMBL" id="WUUQ01000001">
    <property type="protein sequence ID" value="MXQ72486.1"/>
    <property type="molecule type" value="Genomic_DNA"/>
</dbReference>
<dbReference type="Gene3D" id="1.10.10.60">
    <property type="entry name" value="Homeodomain-like"/>
    <property type="match status" value="2"/>
</dbReference>
<dbReference type="Proteomes" id="UP000434036">
    <property type="component" value="Unassembled WGS sequence"/>
</dbReference>
<dbReference type="SMART" id="SM00342">
    <property type="entry name" value="HTH_ARAC"/>
    <property type="match status" value="1"/>
</dbReference>
<dbReference type="InterPro" id="IPR001789">
    <property type="entry name" value="Sig_transdc_resp-reg_receiver"/>
</dbReference>
<dbReference type="GO" id="GO:0003700">
    <property type="term" value="F:DNA-binding transcription factor activity"/>
    <property type="evidence" value="ECO:0007669"/>
    <property type="project" value="InterPro"/>
</dbReference>
<dbReference type="InterPro" id="IPR018060">
    <property type="entry name" value="HTH_AraC"/>
</dbReference>
<dbReference type="SUPFAM" id="SSF46689">
    <property type="entry name" value="Homeodomain-like"/>
    <property type="match status" value="2"/>
</dbReference>
<dbReference type="AlphaFoldDB" id="A0A6N8U2H6"/>
<dbReference type="Gene3D" id="3.40.50.2300">
    <property type="match status" value="1"/>
</dbReference>
<accession>A0A6N8U2H6</accession>
<protein>
    <submittedName>
        <fullName evidence="7">Helix-turn-helix domain-containing protein</fullName>
    </submittedName>
</protein>
<evidence type="ECO:0000256" key="1">
    <source>
        <dbReference type="ARBA" id="ARBA00023015"/>
    </source>
</evidence>
<feature type="domain" description="Response regulatory" evidence="6">
    <location>
        <begin position="3"/>
        <end position="120"/>
    </location>
</feature>
<proteinExistence type="predicted"/>
<feature type="domain" description="HTH araC/xylS-type" evidence="5">
    <location>
        <begin position="421"/>
        <end position="519"/>
    </location>
</feature>
<keyword evidence="1" id="KW-0805">Transcription regulation</keyword>
<organism evidence="7 8">
    <name type="scientific">Copranaerobaculum intestinale</name>
    <dbReference type="NCBI Taxonomy" id="2692629"/>
    <lineage>
        <taxon>Bacteria</taxon>
        <taxon>Bacillati</taxon>
        <taxon>Bacillota</taxon>
        <taxon>Erysipelotrichia</taxon>
        <taxon>Erysipelotrichales</taxon>
        <taxon>Erysipelotrichaceae</taxon>
        <taxon>Copranaerobaculum</taxon>
    </lineage>
</organism>
<evidence type="ECO:0000313" key="8">
    <source>
        <dbReference type="Proteomes" id="UP000434036"/>
    </source>
</evidence>
<dbReference type="PROSITE" id="PS00041">
    <property type="entry name" value="HTH_ARAC_FAMILY_1"/>
    <property type="match status" value="1"/>
</dbReference>
<keyword evidence="2" id="KW-0238">DNA-binding</keyword>
<evidence type="ECO:0000256" key="3">
    <source>
        <dbReference type="ARBA" id="ARBA00023163"/>
    </source>
</evidence>
<dbReference type="InterPro" id="IPR009057">
    <property type="entry name" value="Homeodomain-like_sf"/>
</dbReference>
<dbReference type="Pfam" id="PF00072">
    <property type="entry name" value="Response_reg"/>
    <property type="match status" value="1"/>
</dbReference>
<reference evidence="7 8" key="1">
    <citation type="submission" date="2019-12" db="EMBL/GenBank/DDBJ databases">
        <authorList>
            <person name="Yang R."/>
        </authorList>
    </citation>
    <scope>NUCLEOTIDE SEQUENCE [LARGE SCALE GENOMIC DNA]</scope>
    <source>
        <strain evidence="7 8">DONG20-135</strain>
    </source>
</reference>
<dbReference type="PANTHER" id="PTHR43280:SF2">
    <property type="entry name" value="HTH-TYPE TRANSCRIPTIONAL REGULATOR EXSA"/>
    <property type="match status" value="1"/>
</dbReference>
<sequence>MFDILIVDQEKDFCDGLKEMIRWSDVNCQISSSVFTREEALREVQRKMYDMMFCCLYHTGADEVAFIRMIKREYPHILILAISDHSDFDLVRSVMKAGAYDFLLRGSLTPPLLLEAMEEYKKAYLSSYENLRIQEEAIMDKLRQYLILRKNHHDVTSEQFNAVLSRSRYGSLNIPYQLAYFRIDNINLMYRNQIKDHALLKQRLFECIKQMIPPSIRYRSVFLSNHSGLLILDSENRHQAVSICSDIMKQVEAAMHLNVSISLSSVSESRMELFTLYEKLLELHEMRFYVGDRVLIESADMHPFQDLDMNAIDYHLDIMNKMSERDFIAVLRLLRQTLEYMRKHYIRPDAVKEYFIFILNNVEGNEIMKGSRNASSYDERKRDIRECEGIASLSEMVWDSFVQIELWLKDKGSIKYRQDISDIIDYINTNYKNKLTLKMIADHFEMNESYLSRMFKNETGKNLIYFINELKMKKALELLSEPHMMIKEASSLVGMDDQFYFNKVFKKFYGISPSEFRKKLHAR</sequence>
<evidence type="ECO:0000256" key="2">
    <source>
        <dbReference type="ARBA" id="ARBA00023125"/>
    </source>
</evidence>
<keyword evidence="8" id="KW-1185">Reference proteome</keyword>